<organism evidence="3">
    <name type="scientific">Sesamum angustifolium</name>
    <dbReference type="NCBI Taxonomy" id="2727405"/>
    <lineage>
        <taxon>Eukaryota</taxon>
        <taxon>Viridiplantae</taxon>
        <taxon>Streptophyta</taxon>
        <taxon>Embryophyta</taxon>
        <taxon>Tracheophyta</taxon>
        <taxon>Spermatophyta</taxon>
        <taxon>Magnoliopsida</taxon>
        <taxon>eudicotyledons</taxon>
        <taxon>Gunneridae</taxon>
        <taxon>Pentapetalae</taxon>
        <taxon>asterids</taxon>
        <taxon>lamiids</taxon>
        <taxon>Lamiales</taxon>
        <taxon>Pedaliaceae</taxon>
        <taxon>Sesamum</taxon>
    </lineage>
</organism>
<reference evidence="3" key="2">
    <citation type="journal article" date="2024" name="Plant">
        <title>Genomic evolution and insights into agronomic trait innovations of Sesamum species.</title>
        <authorList>
            <person name="Miao H."/>
            <person name="Wang L."/>
            <person name="Qu L."/>
            <person name="Liu H."/>
            <person name="Sun Y."/>
            <person name="Le M."/>
            <person name="Wang Q."/>
            <person name="Wei S."/>
            <person name="Zheng Y."/>
            <person name="Lin W."/>
            <person name="Duan Y."/>
            <person name="Cao H."/>
            <person name="Xiong S."/>
            <person name="Wang X."/>
            <person name="Wei L."/>
            <person name="Li C."/>
            <person name="Ma Q."/>
            <person name="Ju M."/>
            <person name="Zhao R."/>
            <person name="Li G."/>
            <person name="Mu C."/>
            <person name="Tian Q."/>
            <person name="Mei H."/>
            <person name="Zhang T."/>
            <person name="Gao T."/>
            <person name="Zhang H."/>
        </authorList>
    </citation>
    <scope>NUCLEOTIDE SEQUENCE</scope>
    <source>
        <strain evidence="3">G01</strain>
    </source>
</reference>
<feature type="compositionally biased region" description="Basic and acidic residues" evidence="1">
    <location>
        <begin position="349"/>
        <end position="359"/>
    </location>
</feature>
<evidence type="ECO:0000259" key="2">
    <source>
        <dbReference type="Pfam" id="PF03732"/>
    </source>
</evidence>
<accession>A0AAW2LFW4</accession>
<dbReference type="EMBL" id="JACGWK010000014">
    <property type="protein sequence ID" value="KAL0317349.1"/>
    <property type="molecule type" value="Genomic_DNA"/>
</dbReference>
<sequence>MDTQGKAMKSVNSKLTISKSSSSSTKSVGVTTRSMSKKLKESSQMSPLAENVEKNLHSPSYAGESDANKSPPSSPCSVSSYSFTTNVAPVMVTNATTIEEQLASLTRAIEGLTKYVQEKDAQIARLINKADNVDASHIMEKQVEAHDEVEAPANQHYTEKDKYAKELQISSDGLILVDQLKEFIEGTIRSKIEGSSKSSLTYSKPYTPRIDGLKIPMGYQPPKFQQFDGKKATVGPIDGWEQLEQEFLNRFYSTQRTINIVELTNSRQWKKESVIDYINRWRNLSLNCKDRLSEASAIEMCIQGMHWGLRYILQEILPKFFEELATRAHDMELSMIANGVEGPPVQELRRNKEKQEVKKGGKPFSKAPSKESMAVNVAPFKLKSTTKDNVAPRNNVPYEMPQRKLTLKEMQAREYPFLDSDVPRIFDDLLEANFIDLPEMKRLEEAE</sequence>
<dbReference type="AlphaFoldDB" id="A0AAW2LFW4"/>
<dbReference type="InterPro" id="IPR005162">
    <property type="entry name" value="Retrotrans_gag_dom"/>
</dbReference>
<evidence type="ECO:0000256" key="1">
    <source>
        <dbReference type="SAM" id="MobiDB-lite"/>
    </source>
</evidence>
<dbReference type="PANTHER" id="PTHR33437">
    <property type="entry name" value="OS06G0361200 PROTEIN"/>
    <property type="match status" value="1"/>
</dbReference>
<proteinExistence type="predicted"/>
<name>A0AAW2LFW4_9LAMI</name>
<comment type="caution">
    <text evidence="3">The sequence shown here is derived from an EMBL/GenBank/DDBJ whole genome shotgun (WGS) entry which is preliminary data.</text>
</comment>
<dbReference type="PANTHER" id="PTHR33437:SF2">
    <property type="entry name" value="OS06G0361200 PROTEIN"/>
    <property type="match status" value="1"/>
</dbReference>
<feature type="region of interest" description="Disordered" evidence="1">
    <location>
        <begin position="1"/>
        <end position="79"/>
    </location>
</feature>
<feature type="compositionally biased region" description="Low complexity" evidence="1">
    <location>
        <begin position="10"/>
        <end position="34"/>
    </location>
</feature>
<feature type="domain" description="Retrotransposon gag" evidence="2">
    <location>
        <begin position="234"/>
        <end position="306"/>
    </location>
</feature>
<feature type="region of interest" description="Disordered" evidence="1">
    <location>
        <begin position="349"/>
        <end position="372"/>
    </location>
</feature>
<evidence type="ECO:0000313" key="3">
    <source>
        <dbReference type="EMBL" id="KAL0317349.1"/>
    </source>
</evidence>
<gene>
    <name evidence="3" type="ORF">Sangu_2149200</name>
</gene>
<protein>
    <recommendedName>
        <fullName evidence="2">Retrotransposon gag domain-containing protein</fullName>
    </recommendedName>
</protein>
<dbReference type="Pfam" id="PF03732">
    <property type="entry name" value="Retrotrans_gag"/>
    <property type="match status" value="1"/>
</dbReference>
<reference evidence="3" key="1">
    <citation type="submission" date="2020-06" db="EMBL/GenBank/DDBJ databases">
        <authorList>
            <person name="Li T."/>
            <person name="Hu X."/>
            <person name="Zhang T."/>
            <person name="Song X."/>
            <person name="Zhang H."/>
            <person name="Dai N."/>
            <person name="Sheng W."/>
            <person name="Hou X."/>
            <person name="Wei L."/>
        </authorList>
    </citation>
    <scope>NUCLEOTIDE SEQUENCE</scope>
    <source>
        <strain evidence="3">G01</strain>
        <tissue evidence="3">Leaf</tissue>
    </source>
</reference>